<accession>A0AB36TL12</accession>
<evidence type="ECO:0000313" key="1">
    <source>
        <dbReference type="EMBL" id="PFH04281.1"/>
    </source>
</evidence>
<dbReference type="Proteomes" id="UP000223596">
    <property type="component" value="Unassembled WGS sequence"/>
</dbReference>
<dbReference type="EMBL" id="PDBW01000001">
    <property type="protein sequence ID" value="PFH04281.1"/>
    <property type="molecule type" value="Genomic_DNA"/>
</dbReference>
<name>A0AB36TL12_ACETH</name>
<comment type="caution">
    <text evidence="1">The sequence shown here is derived from an EMBL/GenBank/DDBJ whole genome shotgun (WGS) entry which is preliminary data.</text>
</comment>
<dbReference type="PROSITE" id="PS51257">
    <property type="entry name" value="PROKAR_LIPOPROTEIN"/>
    <property type="match status" value="1"/>
</dbReference>
<dbReference type="AlphaFoldDB" id="A0AB36TL12"/>
<gene>
    <name evidence="1" type="ORF">M972_113111</name>
</gene>
<evidence type="ECO:0000313" key="2">
    <source>
        <dbReference type="Proteomes" id="UP000223596"/>
    </source>
</evidence>
<dbReference type="Gene3D" id="3.30.565.40">
    <property type="entry name" value="Fervidobacterium nodosum Rt17-B1 like"/>
    <property type="match status" value="1"/>
</dbReference>
<evidence type="ECO:0008006" key="3">
    <source>
        <dbReference type="Google" id="ProtNLM"/>
    </source>
</evidence>
<sequence length="239" mass="27759">MRRLSVLMLLFSLLFCFLFVGCSGDKKDKIQATELTDKYVIESVSEEKTYGDTRTEFTYPVIKDLIDKRIEEKVNNTLKARIEDYRNLIAATEDLAVEETMTVWYEVPFRSKEVLSIKFYIKSYLKAEDYTDITIDTFNFDLRTGEDIPIADLFTIKTYKDKLNAILQVKFNELDVETNKEFAGIDEDQDYYFKDDKLVIFFQSLVYTDDAPLEFEIPIADLSDVLKSPFNSLGMGNAQ</sequence>
<dbReference type="GeneID" id="35804232"/>
<dbReference type="Gene3D" id="3.90.640.20">
    <property type="entry name" value="Heat-shock cognate protein, ATPase"/>
    <property type="match status" value="1"/>
</dbReference>
<dbReference type="InterPro" id="IPR037126">
    <property type="entry name" value="PdaC/RsiV-like_sf"/>
</dbReference>
<reference evidence="1 2" key="1">
    <citation type="submission" date="2017-09" db="EMBL/GenBank/DDBJ databases">
        <title>Evaluation of Pacific Biosciences Sequencing Technology to Finishing C. thermocellum Genome Sequences.</title>
        <authorList>
            <person name="Brown S."/>
        </authorList>
    </citation>
    <scope>NUCLEOTIDE SEQUENCE [LARGE SCALE GENOMIC DNA]</scope>
    <source>
        <strain evidence="1 2">AD2</strain>
    </source>
</reference>
<proteinExistence type="predicted"/>
<protein>
    <recommendedName>
        <fullName evidence="3">DUF3298 domain-containing protein</fullName>
    </recommendedName>
</protein>
<organism evidence="1 2">
    <name type="scientific">Acetivibrio thermocellus AD2</name>
    <dbReference type="NCBI Taxonomy" id="1138384"/>
    <lineage>
        <taxon>Bacteria</taxon>
        <taxon>Bacillati</taxon>
        <taxon>Bacillota</taxon>
        <taxon>Clostridia</taxon>
        <taxon>Eubacteriales</taxon>
        <taxon>Oscillospiraceae</taxon>
        <taxon>Acetivibrio</taxon>
    </lineage>
</organism>
<dbReference type="RefSeq" id="WP_003513430.1">
    <property type="nucleotide sequence ID" value="NZ_CP013828.1"/>
</dbReference>